<dbReference type="InterPro" id="IPR035418">
    <property type="entry name" value="AraC-bd_2"/>
</dbReference>
<evidence type="ECO:0000313" key="6">
    <source>
        <dbReference type="Proteomes" id="UP000549113"/>
    </source>
</evidence>
<dbReference type="PROSITE" id="PS01124">
    <property type="entry name" value="HTH_ARAC_FAMILY_2"/>
    <property type="match status" value="1"/>
</dbReference>
<dbReference type="SMART" id="SM00342">
    <property type="entry name" value="HTH_ARAC"/>
    <property type="match status" value="1"/>
</dbReference>
<dbReference type="Pfam" id="PF14525">
    <property type="entry name" value="AraC_binding_2"/>
    <property type="match status" value="1"/>
</dbReference>
<dbReference type="PANTHER" id="PTHR46796">
    <property type="entry name" value="HTH-TYPE TRANSCRIPTIONAL ACTIVATOR RHAS-RELATED"/>
    <property type="match status" value="1"/>
</dbReference>
<dbReference type="Proteomes" id="UP000549113">
    <property type="component" value="Unassembled WGS sequence"/>
</dbReference>
<evidence type="ECO:0000259" key="4">
    <source>
        <dbReference type="PROSITE" id="PS01124"/>
    </source>
</evidence>
<protein>
    <submittedName>
        <fullName evidence="5">AraC-like DNA-binding protein</fullName>
    </submittedName>
</protein>
<dbReference type="InterPro" id="IPR009057">
    <property type="entry name" value="Homeodomain-like_sf"/>
</dbReference>
<gene>
    <name evidence="5" type="ORF">BKA10_002065</name>
</gene>
<dbReference type="InterPro" id="IPR050204">
    <property type="entry name" value="AraC_XylS_family_regulators"/>
</dbReference>
<dbReference type="GO" id="GO:0043565">
    <property type="term" value="F:sequence-specific DNA binding"/>
    <property type="evidence" value="ECO:0007669"/>
    <property type="project" value="InterPro"/>
</dbReference>
<dbReference type="Gene3D" id="1.10.10.60">
    <property type="entry name" value="Homeodomain-like"/>
    <property type="match status" value="1"/>
</dbReference>
<evidence type="ECO:0000256" key="3">
    <source>
        <dbReference type="ARBA" id="ARBA00023163"/>
    </source>
</evidence>
<dbReference type="SUPFAM" id="SSF46689">
    <property type="entry name" value="Homeodomain-like"/>
    <property type="match status" value="1"/>
</dbReference>
<name>A0AA40SQ32_9MICO</name>
<reference evidence="5 6" key="1">
    <citation type="submission" date="2020-08" db="EMBL/GenBank/DDBJ databases">
        <title>Sequencing the genomes of 1000 actinobacteria strains.</title>
        <authorList>
            <person name="Klenk H.-P."/>
        </authorList>
    </citation>
    <scope>NUCLEOTIDE SEQUENCE [LARGE SCALE GENOMIC DNA]</scope>
    <source>
        <strain evidence="5 6">DSM 19600</strain>
    </source>
</reference>
<keyword evidence="1" id="KW-0805">Transcription regulation</keyword>
<dbReference type="RefSeq" id="WP_183499831.1">
    <property type="nucleotide sequence ID" value="NZ_BAABCO010000002.1"/>
</dbReference>
<dbReference type="InterPro" id="IPR018060">
    <property type="entry name" value="HTH_AraC"/>
</dbReference>
<feature type="domain" description="HTH araC/xylS-type" evidence="4">
    <location>
        <begin position="172"/>
        <end position="273"/>
    </location>
</feature>
<dbReference type="Pfam" id="PF12833">
    <property type="entry name" value="HTH_18"/>
    <property type="match status" value="1"/>
</dbReference>
<dbReference type="AlphaFoldDB" id="A0AA40SQ32"/>
<evidence type="ECO:0000256" key="2">
    <source>
        <dbReference type="ARBA" id="ARBA00023125"/>
    </source>
</evidence>
<keyword evidence="2 5" id="KW-0238">DNA-binding</keyword>
<comment type="caution">
    <text evidence="5">The sequence shown here is derived from an EMBL/GenBank/DDBJ whole genome shotgun (WGS) entry which is preliminary data.</text>
</comment>
<evidence type="ECO:0000313" key="5">
    <source>
        <dbReference type="EMBL" id="MBB4140271.1"/>
    </source>
</evidence>
<keyword evidence="6" id="KW-1185">Reference proteome</keyword>
<evidence type="ECO:0000256" key="1">
    <source>
        <dbReference type="ARBA" id="ARBA00023015"/>
    </source>
</evidence>
<accession>A0AA40SQ32</accession>
<keyword evidence="3" id="KW-0804">Transcription</keyword>
<proteinExistence type="predicted"/>
<dbReference type="GO" id="GO:0003700">
    <property type="term" value="F:DNA-binding transcription factor activity"/>
    <property type="evidence" value="ECO:0007669"/>
    <property type="project" value="InterPro"/>
</dbReference>
<dbReference type="EMBL" id="JACIFH010000001">
    <property type="protein sequence ID" value="MBB4140271.1"/>
    <property type="molecule type" value="Genomic_DNA"/>
</dbReference>
<dbReference type="PANTHER" id="PTHR46796:SF6">
    <property type="entry name" value="ARAC SUBFAMILY"/>
    <property type="match status" value="1"/>
</dbReference>
<organism evidence="5 6">
    <name type="scientific">Microbacterium invictum</name>
    <dbReference type="NCBI Taxonomy" id="515415"/>
    <lineage>
        <taxon>Bacteria</taxon>
        <taxon>Bacillati</taxon>
        <taxon>Actinomycetota</taxon>
        <taxon>Actinomycetes</taxon>
        <taxon>Micrococcales</taxon>
        <taxon>Microbacteriaceae</taxon>
        <taxon>Microbacterium</taxon>
    </lineage>
</organism>
<sequence>MTLTAERPATVENRSIDELRIVHIPGGSTYRVDATESDRWPYLALFARTGPAQVRGRLQLDLGDGDFTVLGNSAPVEIRALEDASVLAILVPAASLGPQAGRMKDADATVWSTSDGTASIVAHLLNGLASQSREYVPTNPGQLAHHVVGMMALLCSDAGATADPHGRGRLMQLAKDFIEEHLADLDLGPDVVAAHANVSTRTLHRMFEAEGITVRGWVRSRRLEHCRIELADLAALHIPVSAVGSRWGLWDAAHFSRLFKSTYGASPRAYRARAVAERDESVAAGQRARSA</sequence>